<evidence type="ECO:0000256" key="4">
    <source>
        <dbReference type="ARBA" id="ARBA00022679"/>
    </source>
</evidence>
<dbReference type="STRING" id="499555.BJL86_1761"/>
<reference evidence="7 8" key="1">
    <citation type="submission" date="2016-06" db="EMBL/GenBank/DDBJ databases">
        <title>Complete genome sequence of a saline-alkali tolerant type strain Dietzia timorensis ID05-A0528T.</title>
        <authorList>
            <person name="Wu X."/>
        </authorList>
    </citation>
    <scope>NUCLEOTIDE SEQUENCE [LARGE SCALE GENOMIC DNA]</scope>
    <source>
        <strain evidence="7 8">ID05-A0528</strain>
    </source>
</reference>
<comment type="subcellular location">
    <subcellularLocation>
        <location evidence="1">Cell inner membrane</location>
    </subcellularLocation>
</comment>
<evidence type="ECO:0000256" key="3">
    <source>
        <dbReference type="ARBA" id="ARBA00022519"/>
    </source>
</evidence>
<dbReference type="EMBL" id="CP015961">
    <property type="protein sequence ID" value="ANI92537.1"/>
    <property type="molecule type" value="Genomic_DNA"/>
</dbReference>
<dbReference type="Pfam" id="PF03279">
    <property type="entry name" value="Lip_A_acyltrans"/>
    <property type="match status" value="1"/>
</dbReference>
<keyword evidence="4 7" id="KW-0808">Transferase</keyword>
<dbReference type="CDD" id="cd07984">
    <property type="entry name" value="LPLAT_LABLAT-like"/>
    <property type="match status" value="1"/>
</dbReference>
<dbReference type="GO" id="GO:0009247">
    <property type="term" value="P:glycolipid biosynthetic process"/>
    <property type="evidence" value="ECO:0007669"/>
    <property type="project" value="UniProtKB-ARBA"/>
</dbReference>
<dbReference type="PANTHER" id="PTHR30606:SF10">
    <property type="entry name" value="PHOSPHATIDYLINOSITOL MANNOSIDE ACYLTRANSFERASE"/>
    <property type="match status" value="1"/>
</dbReference>
<dbReference type="GO" id="GO:0005886">
    <property type="term" value="C:plasma membrane"/>
    <property type="evidence" value="ECO:0007669"/>
    <property type="project" value="UniProtKB-SubCell"/>
</dbReference>
<dbReference type="GO" id="GO:0016746">
    <property type="term" value="F:acyltransferase activity"/>
    <property type="evidence" value="ECO:0007669"/>
    <property type="project" value="UniProtKB-KW"/>
</dbReference>
<evidence type="ECO:0000313" key="7">
    <source>
        <dbReference type="EMBL" id="ANI92537.1"/>
    </source>
</evidence>
<keyword evidence="6 7" id="KW-0012">Acyltransferase</keyword>
<dbReference type="AlphaFoldDB" id="A0A173LML8"/>
<dbReference type="RefSeq" id="WP_067470974.1">
    <property type="nucleotide sequence ID" value="NZ_CP015961.1"/>
</dbReference>
<evidence type="ECO:0000256" key="1">
    <source>
        <dbReference type="ARBA" id="ARBA00004533"/>
    </source>
</evidence>
<evidence type="ECO:0000256" key="5">
    <source>
        <dbReference type="ARBA" id="ARBA00023136"/>
    </source>
</evidence>
<dbReference type="InterPro" id="IPR004960">
    <property type="entry name" value="LipA_acyltrans"/>
</dbReference>
<accession>A0A173LML8</accession>
<proteinExistence type="predicted"/>
<evidence type="ECO:0000313" key="8">
    <source>
        <dbReference type="Proteomes" id="UP000186104"/>
    </source>
</evidence>
<dbReference type="PANTHER" id="PTHR30606">
    <property type="entry name" value="LIPID A BIOSYNTHESIS LAUROYL ACYLTRANSFERASE"/>
    <property type="match status" value="1"/>
</dbReference>
<keyword evidence="8" id="KW-1185">Reference proteome</keyword>
<organism evidence="7 8">
    <name type="scientific">Dietzia timorensis</name>
    <dbReference type="NCBI Taxonomy" id="499555"/>
    <lineage>
        <taxon>Bacteria</taxon>
        <taxon>Bacillati</taxon>
        <taxon>Actinomycetota</taxon>
        <taxon>Actinomycetes</taxon>
        <taxon>Mycobacteriales</taxon>
        <taxon>Dietziaceae</taxon>
        <taxon>Dietzia</taxon>
    </lineage>
</organism>
<protein>
    <submittedName>
        <fullName evidence="7">Phosphatidylinositol mannoside acyltransferase</fullName>
    </submittedName>
</protein>
<sequence>MAQASEHPANEATLAERASDLGYAAGWMAVRALPDQVARGLFNAGADVAWRRMDDNSQLRANLARVLGVRPAAVPEWLIRESMRSYARYWREAFRLPTMNRKALVDNITEHIVGREKLDAALAKGNGLIFALPHSANWDLAGLWLTTHYGGFATVAERLKPESLYQRFVDYRESLGFTVLPLTGGQTASFPELKKVLADNGIVCLMGERDLRRTGVEVDFFGARTRMPAGPVKLAQETGATLMYAELFYSDDTYMRIVANDPIDVSGTVEEGTQLLADDFAAGIARHPQDWHMLQPLWLEDLDADRQAFLAGSEGVGSSGDRT</sequence>
<keyword evidence="3" id="KW-0997">Cell inner membrane</keyword>
<evidence type="ECO:0000256" key="6">
    <source>
        <dbReference type="ARBA" id="ARBA00023315"/>
    </source>
</evidence>
<gene>
    <name evidence="7" type="ORF">BJL86_1761</name>
</gene>
<dbReference type="Proteomes" id="UP000186104">
    <property type="component" value="Chromosome"/>
</dbReference>
<name>A0A173LML8_9ACTN</name>
<keyword evidence="2" id="KW-1003">Cell membrane</keyword>
<dbReference type="OrthoDB" id="9803456at2"/>
<dbReference type="KEGG" id="dtm:BJL86_1761"/>
<evidence type="ECO:0000256" key="2">
    <source>
        <dbReference type="ARBA" id="ARBA00022475"/>
    </source>
</evidence>
<dbReference type="NCBIfam" id="NF005919">
    <property type="entry name" value="PRK07920.1"/>
    <property type="match status" value="1"/>
</dbReference>
<keyword evidence="5" id="KW-0472">Membrane</keyword>